<sequence>MILGVFRGGDELNIKKVIGVLLFVNLMQIILVLGMWINKGEGAWENVGISLYLVVGLALINSLATVVGVLYANRLRNEDLLESMKNLEELNTTLRVQRHDYLNHLQVVYGLIELEEYEEAKKYMEPVFNEVIKVSRALKTAQPAINALLQAKLEVAEKNKVYMTLNIKTDLRHLKIEPWELCKVLANIIDNGITALLLKTCERHLIVDINEEGECYLFNICNDGPIIDNNQLEQIFKQGYTTKKEVGHGMGLYIVQKIIGASGGTIHVTSTEEKTSFQIQLPKEVNS</sequence>
<dbReference type="Proteomes" id="UP000008467">
    <property type="component" value="Chromosome"/>
</dbReference>
<evidence type="ECO:0000313" key="8">
    <source>
        <dbReference type="Proteomes" id="UP000008467"/>
    </source>
</evidence>
<keyword evidence="5" id="KW-0812">Transmembrane</keyword>
<evidence type="ECO:0000313" key="7">
    <source>
        <dbReference type="EMBL" id="ADZ82230.1"/>
    </source>
</evidence>
<dbReference type="GO" id="GO:0004673">
    <property type="term" value="F:protein histidine kinase activity"/>
    <property type="evidence" value="ECO:0007669"/>
    <property type="project" value="UniProtKB-EC"/>
</dbReference>
<dbReference type="SUPFAM" id="SSF55874">
    <property type="entry name" value="ATPase domain of HSP90 chaperone/DNA topoisomerase II/histidine kinase"/>
    <property type="match status" value="1"/>
</dbReference>
<dbReference type="Gene3D" id="1.10.287.130">
    <property type="match status" value="1"/>
</dbReference>
<dbReference type="Pfam" id="PF14689">
    <property type="entry name" value="SPOB_a"/>
    <property type="match status" value="1"/>
</dbReference>
<dbReference type="HOGENOM" id="CLU_020211_8_0_9"/>
<dbReference type="GO" id="GO:0042802">
    <property type="term" value="F:identical protein binding"/>
    <property type="evidence" value="ECO:0007669"/>
    <property type="project" value="TreeGrafter"/>
</dbReference>
<evidence type="ECO:0000256" key="3">
    <source>
        <dbReference type="ARBA" id="ARBA00022777"/>
    </source>
</evidence>
<dbReference type="EMBL" id="CP002582">
    <property type="protein sequence ID" value="ADZ82230.1"/>
    <property type="molecule type" value="Genomic_DNA"/>
</dbReference>
<dbReference type="PANTHER" id="PTHR40448">
    <property type="entry name" value="TWO-COMPONENT SENSOR HISTIDINE KINASE"/>
    <property type="match status" value="1"/>
</dbReference>
<keyword evidence="3 7" id="KW-0808">Transferase</keyword>
<dbReference type="Gene3D" id="3.30.565.10">
    <property type="entry name" value="Histidine kinase-like ATPase, C-terminal domain"/>
    <property type="match status" value="1"/>
</dbReference>
<comment type="catalytic activity">
    <reaction evidence="1">
        <text>ATP + protein L-histidine = ADP + protein N-phospho-L-histidine.</text>
        <dbReference type="EC" id="2.7.13.3"/>
    </reaction>
</comment>
<dbReference type="InterPro" id="IPR003594">
    <property type="entry name" value="HATPase_dom"/>
</dbReference>
<dbReference type="PRINTS" id="PR00344">
    <property type="entry name" value="BCTRLSENSOR"/>
</dbReference>
<protein>
    <recommendedName>
        <fullName evidence="2">histidine kinase</fullName>
        <ecNumber evidence="2">2.7.13.3</ecNumber>
    </recommendedName>
</protein>
<dbReference type="STRING" id="642492.Clole_0491"/>
<dbReference type="PROSITE" id="PS50109">
    <property type="entry name" value="HIS_KIN"/>
    <property type="match status" value="1"/>
</dbReference>
<dbReference type="InterPro" id="IPR004358">
    <property type="entry name" value="Sig_transdc_His_kin-like_C"/>
</dbReference>
<proteinExistence type="predicted"/>
<feature type="transmembrane region" description="Helical" evidence="5">
    <location>
        <begin position="17"/>
        <end position="37"/>
    </location>
</feature>
<accession>F2JLE2</accession>
<keyword evidence="5" id="KW-1133">Transmembrane helix</keyword>
<dbReference type="PANTHER" id="PTHR40448:SF1">
    <property type="entry name" value="TWO-COMPONENT SENSOR HISTIDINE KINASE"/>
    <property type="match status" value="1"/>
</dbReference>
<dbReference type="EC" id="2.7.13.3" evidence="2"/>
<keyword evidence="8" id="KW-1185">Reference proteome</keyword>
<keyword evidence="5" id="KW-0472">Membrane</keyword>
<feature type="domain" description="Histidine kinase" evidence="6">
    <location>
        <begin position="96"/>
        <end position="285"/>
    </location>
</feature>
<evidence type="ECO:0000256" key="5">
    <source>
        <dbReference type="SAM" id="Phobius"/>
    </source>
</evidence>
<dbReference type="eggNOG" id="COG3290">
    <property type="taxonomic scope" value="Bacteria"/>
</dbReference>
<dbReference type="SMART" id="SM00387">
    <property type="entry name" value="HATPase_c"/>
    <property type="match status" value="1"/>
</dbReference>
<evidence type="ECO:0000259" key="6">
    <source>
        <dbReference type="PROSITE" id="PS50109"/>
    </source>
</evidence>
<gene>
    <name evidence="7" type="ordered locus">Clole_0491</name>
</gene>
<dbReference type="Pfam" id="PF02518">
    <property type="entry name" value="HATPase_c"/>
    <property type="match status" value="1"/>
</dbReference>
<dbReference type="GO" id="GO:0000160">
    <property type="term" value="P:phosphorelay signal transduction system"/>
    <property type="evidence" value="ECO:0007669"/>
    <property type="project" value="UniProtKB-KW"/>
</dbReference>
<feature type="transmembrane region" description="Helical" evidence="5">
    <location>
        <begin position="49"/>
        <end position="72"/>
    </location>
</feature>
<dbReference type="KEGG" id="cle:Clole_0491"/>
<evidence type="ECO:0000256" key="2">
    <source>
        <dbReference type="ARBA" id="ARBA00012438"/>
    </source>
</evidence>
<dbReference type="InterPro" id="IPR039506">
    <property type="entry name" value="SPOB_a"/>
</dbReference>
<evidence type="ECO:0000256" key="4">
    <source>
        <dbReference type="ARBA" id="ARBA00023012"/>
    </source>
</evidence>
<evidence type="ECO:0000256" key="1">
    <source>
        <dbReference type="ARBA" id="ARBA00000085"/>
    </source>
</evidence>
<dbReference type="AlphaFoldDB" id="F2JLE2"/>
<organism evidence="7 8">
    <name type="scientific">Cellulosilyticum lentocellum (strain ATCC 49066 / DSM 5427 / NCIMB 11756 / RHM5)</name>
    <name type="common">Clostridium lentocellum</name>
    <dbReference type="NCBI Taxonomy" id="642492"/>
    <lineage>
        <taxon>Bacteria</taxon>
        <taxon>Bacillati</taxon>
        <taxon>Bacillota</taxon>
        <taxon>Clostridia</taxon>
        <taxon>Lachnospirales</taxon>
        <taxon>Cellulosilyticaceae</taxon>
        <taxon>Cellulosilyticum</taxon>
    </lineage>
</organism>
<name>F2JLE2_CELLD</name>
<dbReference type="InterPro" id="IPR036890">
    <property type="entry name" value="HATPase_C_sf"/>
</dbReference>
<reference evidence="7 8" key="1">
    <citation type="journal article" date="2011" name="J. Bacteriol.">
        <title>Complete genome sequence of the cellulose-degrading bacterium Cellulosilyticum lentocellum.</title>
        <authorList>
            <consortium name="US DOE Joint Genome Institute"/>
            <person name="Miller D.A."/>
            <person name="Suen G."/>
            <person name="Bruce D."/>
            <person name="Copeland A."/>
            <person name="Cheng J.F."/>
            <person name="Detter C."/>
            <person name="Goodwin L.A."/>
            <person name="Han C.S."/>
            <person name="Hauser L.J."/>
            <person name="Land M.L."/>
            <person name="Lapidus A."/>
            <person name="Lucas S."/>
            <person name="Meincke L."/>
            <person name="Pitluck S."/>
            <person name="Tapia R."/>
            <person name="Teshima H."/>
            <person name="Woyke T."/>
            <person name="Fox B.G."/>
            <person name="Angert E.R."/>
            <person name="Currie C.R."/>
        </authorList>
    </citation>
    <scope>NUCLEOTIDE SEQUENCE [LARGE SCALE GENOMIC DNA]</scope>
    <source>
        <strain evidence="8">ATCC 49066 / DSM 5427 / NCIMB 11756 / RHM5</strain>
    </source>
</reference>
<keyword evidence="3 7" id="KW-0418">Kinase</keyword>
<keyword evidence="4" id="KW-0902">Two-component regulatory system</keyword>
<dbReference type="InterPro" id="IPR005467">
    <property type="entry name" value="His_kinase_dom"/>
</dbReference>